<dbReference type="PROSITE" id="PS51257">
    <property type="entry name" value="PROKAR_LIPOPROTEIN"/>
    <property type="match status" value="1"/>
</dbReference>
<reference evidence="1 2" key="1">
    <citation type="submission" date="2018-02" db="EMBL/GenBank/DDBJ databases">
        <title>Genome sequences of Apibacter spp., gut symbionts of Asian honey bees.</title>
        <authorList>
            <person name="Kwong W.K."/>
            <person name="Steele M.I."/>
            <person name="Moran N.A."/>
        </authorList>
    </citation>
    <scope>NUCLEOTIDE SEQUENCE [LARGE SCALE GENOMIC DNA]</scope>
    <source>
        <strain evidence="2">wkB301</strain>
    </source>
</reference>
<protein>
    <recommendedName>
        <fullName evidence="3">Lipoprotein</fullName>
    </recommendedName>
</protein>
<keyword evidence="2" id="KW-1185">Reference proteome</keyword>
<dbReference type="AlphaFoldDB" id="A0A2S8A8L3"/>
<comment type="caution">
    <text evidence="1">The sequence shown here is derived from an EMBL/GenBank/DDBJ whole genome shotgun (WGS) entry which is preliminary data.</text>
</comment>
<sequence length="326" mass="38402">MKKSLYIALGFVFFLQGCAQEKKERTMNILTNSQRIDYLKKNIQRYSYEPLYQIKVRTDYNYQILINDFPVFTNFDYELKGGAIMFNINKAILQSGIQKLEIRIYPESINEITQKEFLGSKGYFKLQMTQTAWRKDGGGLEEPKTILEYELPKEDKQTGNTIDYAKLKSFTDSLSFEAKVPYILQGWTNGEVFKKEDFLQLKTQVAAFYQDIIDAYQKKEWDYINTLYLKSDKEVYQAEYITDENIGKYQKALENSKRERKFFPLENYKLGIYGNGRILCLETISGENKGYSALGYRYETKEKTGVRFLDLYLYRPKGSSQFQIIR</sequence>
<dbReference type="OrthoDB" id="1149023at2"/>
<evidence type="ECO:0000313" key="1">
    <source>
        <dbReference type="EMBL" id="PQL90915.1"/>
    </source>
</evidence>
<organism evidence="1 2">
    <name type="scientific">Apibacter adventoris</name>
    <dbReference type="NCBI Taxonomy" id="1679466"/>
    <lineage>
        <taxon>Bacteria</taxon>
        <taxon>Pseudomonadati</taxon>
        <taxon>Bacteroidota</taxon>
        <taxon>Flavobacteriia</taxon>
        <taxon>Flavobacteriales</taxon>
        <taxon>Weeksellaceae</taxon>
        <taxon>Apibacter</taxon>
    </lineage>
</organism>
<proteinExistence type="predicted"/>
<dbReference type="EMBL" id="PSZM01000044">
    <property type="protein sequence ID" value="PQL90915.1"/>
    <property type="molecule type" value="Genomic_DNA"/>
</dbReference>
<accession>A0A2S8A8L3</accession>
<evidence type="ECO:0008006" key="3">
    <source>
        <dbReference type="Google" id="ProtNLM"/>
    </source>
</evidence>
<evidence type="ECO:0000313" key="2">
    <source>
        <dbReference type="Proteomes" id="UP000238042"/>
    </source>
</evidence>
<dbReference type="Proteomes" id="UP000238042">
    <property type="component" value="Unassembled WGS sequence"/>
</dbReference>
<name>A0A2S8A8L3_9FLAO</name>
<dbReference type="RefSeq" id="WP_105247360.1">
    <property type="nucleotide sequence ID" value="NZ_PSZM01000044.1"/>
</dbReference>
<gene>
    <name evidence="1" type="ORF">C4S77_09615</name>
</gene>